<dbReference type="AlphaFoldDB" id="A0A8H7QH17"/>
<evidence type="ECO:0000313" key="2">
    <source>
        <dbReference type="EMBL" id="KAG2192296.1"/>
    </source>
</evidence>
<organism evidence="2 3">
    <name type="scientific">Mucor plumbeus</name>
    <dbReference type="NCBI Taxonomy" id="97098"/>
    <lineage>
        <taxon>Eukaryota</taxon>
        <taxon>Fungi</taxon>
        <taxon>Fungi incertae sedis</taxon>
        <taxon>Mucoromycota</taxon>
        <taxon>Mucoromycotina</taxon>
        <taxon>Mucoromycetes</taxon>
        <taxon>Mucorales</taxon>
        <taxon>Mucorineae</taxon>
        <taxon>Mucoraceae</taxon>
        <taxon>Mucor</taxon>
    </lineage>
</organism>
<feature type="transmembrane region" description="Helical" evidence="1">
    <location>
        <begin position="91"/>
        <end position="109"/>
    </location>
</feature>
<sequence>MSILYPFLIDSIQYLSTLNIENIPLIQVLSLTEVIKAIINVYAYRSALGEQNIKQITWLQGFLVCIIVGSAGTSTVALLRGEPISVINKNEFWILYSIIYWLMFSNSYIYQSIHYLFSAFPLIKLLCIGLSGMNRGYSLVQFGIDGVTRSAGIYKIIGKILCGTLVGSASGFWFELFSLGQAKWTLVTPKLFLSPSSNVKISFWTSAIYIAFSSYLVDNREAHAIGSITFALLLVFNHYSISNRNTSNFCFKDIKSE</sequence>
<keyword evidence="1" id="KW-0812">Transmembrane</keyword>
<keyword evidence="3" id="KW-1185">Reference proteome</keyword>
<comment type="caution">
    <text evidence="2">The sequence shown here is derived from an EMBL/GenBank/DDBJ whole genome shotgun (WGS) entry which is preliminary data.</text>
</comment>
<keyword evidence="1" id="KW-0472">Membrane</keyword>
<feature type="transmembrane region" description="Helical" evidence="1">
    <location>
        <begin position="224"/>
        <end position="241"/>
    </location>
</feature>
<name>A0A8H7QH17_9FUNG</name>
<proteinExistence type="predicted"/>
<dbReference type="EMBL" id="JAEPRC010000741">
    <property type="protein sequence ID" value="KAG2192296.1"/>
    <property type="molecule type" value="Genomic_DNA"/>
</dbReference>
<evidence type="ECO:0000313" key="3">
    <source>
        <dbReference type="Proteomes" id="UP000650833"/>
    </source>
</evidence>
<keyword evidence="1" id="KW-1133">Transmembrane helix</keyword>
<accession>A0A8H7QH17</accession>
<feature type="transmembrane region" description="Helical" evidence="1">
    <location>
        <begin position="153"/>
        <end position="174"/>
    </location>
</feature>
<evidence type="ECO:0000256" key="1">
    <source>
        <dbReference type="SAM" id="Phobius"/>
    </source>
</evidence>
<protein>
    <submittedName>
        <fullName evidence="2">Uncharacterized protein</fullName>
    </submittedName>
</protein>
<reference evidence="2" key="1">
    <citation type="submission" date="2020-12" db="EMBL/GenBank/DDBJ databases">
        <title>Metabolic potential, ecology and presence of endohyphal bacteria is reflected in genomic diversity of Mucoromycotina.</title>
        <authorList>
            <person name="Muszewska A."/>
            <person name="Okrasinska A."/>
            <person name="Steczkiewicz K."/>
            <person name="Drgas O."/>
            <person name="Orlowska M."/>
            <person name="Perlinska-Lenart U."/>
            <person name="Aleksandrzak-Piekarczyk T."/>
            <person name="Szatraj K."/>
            <person name="Zielenkiewicz U."/>
            <person name="Pilsyk S."/>
            <person name="Malc E."/>
            <person name="Mieczkowski P."/>
            <person name="Kruszewska J.S."/>
            <person name="Biernat P."/>
            <person name="Pawlowska J."/>
        </authorList>
    </citation>
    <scope>NUCLEOTIDE SEQUENCE</scope>
    <source>
        <strain evidence="2">CBS 226.32</strain>
    </source>
</reference>
<dbReference type="OrthoDB" id="206005at2759"/>
<dbReference type="Proteomes" id="UP000650833">
    <property type="component" value="Unassembled WGS sequence"/>
</dbReference>
<feature type="transmembrane region" description="Helical" evidence="1">
    <location>
        <begin position="115"/>
        <end position="133"/>
    </location>
</feature>
<gene>
    <name evidence="2" type="ORF">INT46_009369</name>
</gene>
<feature type="transmembrane region" description="Helical" evidence="1">
    <location>
        <begin position="58"/>
        <end position="79"/>
    </location>
</feature>